<protein>
    <recommendedName>
        <fullName evidence="3">F-box domain-containing protein</fullName>
    </recommendedName>
</protein>
<accession>A0A9P6HLK1</accession>
<organism evidence="1 2">
    <name type="scientific">Thelephora terrestris</name>
    <dbReference type="NCBI Taxonomy" id="56493"/>
    <lineage>
        <taxon>Eukaryota</taxon>
        <taxon>Fungi</taxon>
        <taxon>Dikarya</taxon>
        <taxon>Basidiomycota</taxon>
        <taxon>Agaricomycotina</taxon>
        <taxon>Agaricomycetes</taxon>
        <taxon>Thelephorales</taxon>
        <taxon>Thelephoraceae</taxon>
        <taxon>Thelephora</taxon>
    </lineage>
</organism>
<dbReference type="OrthoDB" id="3259156at2759"/>
<dbReference type="Proteomes" id="UP000736335">
    <property type="component" value="Unassembled WGS sequence"/>
</dbReference>
<name>A0A9P6HLK1_9AGAM</name>
<dbReference type="AlphaFoldDB" id="A0A9P6HLK1"/>
<evidence type="ECO:0000313" key="2">
    <source>
        <dbReference type="Proteomes" id="UP000736335"/>
    </source>
</evidence>
<proteinExistence type="predicted"/>
<evidence type="ECO:0008006" key="3">
    <source>
        <dbReference type="Google" id="ProtNLM"/>
    </source>
</evidence>
<reference evidence="1" key="2">
    <citation type="submission" date="2020-11" db="EMBL/GenBank/DDBJ databases">
        <authorList>
            <consortium name="DOE Joint Genome Institute"/>
            <person name="Kuo A."/>
            <person name="Miyauchi S."/>
            <person name="Kiss E."/>
            <person name="Drula E."/>
            <person name="Kohler A."/>
            <person name="Sanchez-Garcia M."/>
            <person name="Andreopoulos B."/>
            <person name="Barry K.W."/>
            <person name="Bonito G."/>
            <person name="Buee M."/>
            <person name="Carver A."/>
            <person name="Chen C."/>
            <person name="Cichocki N."/>
            <person name="Clum A."/>
            <person name="Culley D."/>
            <person name="Crous P.W."/>
            <person name="Fauchery L."/>
            <person name="Girlanda M."/>
            <person name="Hayes R."/>
            <person name="Keri Z."/>
            <person name="Labutti K."/>
            <person name="Lipzen A."/>
            <person name="Lombard V."/>
            <person name="Magnuson J."/>
            <person name="Maillard F."/>
            <person name="Morin E."/>
            <person name="Murat C."/>
            <person name="Nolan M."/>
            <person name="Ohm R."/>
            <person name="Pangilinan J."/>
            <person name="Pereira M."/>
            <person name="Perotto S."/>
            <person name="Peter M."/>
            <person name="Riley R."/>
            <person name="Sitrit Y."/>
            <person name="Stielow B."/>
            <person name="Szollosi G."/>
            <person name="Zifcakova L."/>
            <person name="Stursova M."/>
            <person name="Spatafora J.W."/>
            <person name="Tedersoo L."/>
            <person name="Vaario L.-M."/>
            <person name="Yamada A."/>
            <person name="Yan M."/>
            <person name="Wang P."/>
            <person name="Xu J."/>
            <person name="Bruns T."/>
            <person name="Baldrian P."/>
            <person name="Vilgalys R."/>
            <person name="Henrissat B."/>
            <person name="Grigoriev I.V."/>
            <person name="Hibbett D."/>
            <person name="Nagy L.G."/>
            <person name="Martin F.M."/>
        </authorList>
    </citation>
    <scope>NUCLEOTIDE SEQUENCE</scope>
    <source>
        <strain evidence="1">UH-Tt-Lm1</strain>
    </source>
</reference>
<dbReference type="EMBL" id="WIUZ02000002">
    <property type="protein sequence ID" value="KAF9790322.1"/>
    <property type="molecule type" value="Genomic_DNA"/>
</dbReference>
<sequence length="455" mass="50484">MLYASSYTPTNAFPSQIWENVAQLLPHQDLSSLARVSSDTLPHARKAMYEVIDLESLLPHVTRLCIGTLASYPDLALLVQAFKSPVLPSFDDQRGPLPSLSFAFALYNMKNLVSLSLPRFENDLFHYTTFRLKHLSLGCGAMSVLDQEHFSRWLTTQSDMTFLSLSALTTELKHPHCIPVHRPSEPDRVGLARFTFPTSPPRSSSIPNLRKFDGPISLVQDLIPGRPVSEVVIHVNKTLYDGLRPSQLMSSIAKSTAPIERLSIHSSPSSVIDARTMERLLMSAGAKFGPSVLHLEIGWAADDERTLYQHMLSILPRFSNLQTLNCVPALAPPSVVSFATVDQDLLTSPVTPPPYLLSFPHMCTPEAKPTPRLLSFPLPTLSDCGASDAARARERSLIKSWIKTCPSLTTVTFLCGAEWCVIKRKRRISMKGTRPTGVADDPLMCVPSFVRWRRA</sequence>
<keyword evidence="2" id="KW-1185">Reference proteome</keyword>
<gene>
    <name evidence="1" type="ORF">BJ322DRAFT_999148</name>
</gene>
<evidence type="ECO:0000313" key="1">
    <source>
        <dbReference type="EMBL" id="KAF9790322.1"/>
    </source>
</evidence>
<comment type="caution">
    <text evidence="1">The sequence shown here is derived from an EMBL/GenBank/DDBJ whole genome shotgun (WGS) entry which is preliminary data.</text>
</comment>
<reference evidence="1" key="1">
    <citation type="journal article" date="2020" name="Nat. Commun.">
        <title>Large-scale genome sequencing of mycorrhizal fungi provides insights into the early evolution of symbiotic traits.</title>
        <authorList>
            <person name="Miyauchi S."/>
            <person name="Kiss E."/>
            <person name="Kuo A."/>
            <person name="Drula E."/>
            <person name="Kohler A."/>
            <person name="Sanchez-Garcia M."/>
            <person name="Morin E."/>
            <person name="Andreopoulos B."/>
            <person name="Barry K.W."/>
            <person name="Bonito G."/>
            <person name="Buee M."/>
            <person name="Carver A."/>
            <person name="Chen C."/>
            <person name="Cichocki N."/>
            <person name="Clum A."/>
            <person name="Culley D."/>
            <person name="Crous P.W."/>
            <person name="Fauchery L."/>
            <person name="Girlanda M."/>
            <person name="Hayes R.D."/>
            <person name="Keri Z."/>
            <person name="LaButti K."/>
            <person name="Lipzen A."/>
            <person name="Lombard V."/>
            <person name="Magnuson J."/>
            <person name="Maillard F."/>
            <person name="Murat C."/>
            <person name="Nolan M."/>
            <person name="Ohm R.A."/>
            <person name="Pangilinan J."/>
            <person name="Pereira M.F."/>
            <person name="Perotto S."/>
            <person name="Peter M."/>
            <person name="Pfister S."/>
            <person name="Riley R."/>
            <person name="Sitrit Y."/>
            <person name="Stielow J.B."/>
            <person name="Szollosi G."/>
            <person name="Zifcakova L."/>
            <person name="Stursova M."/>
            <person name="Spatafora J.W."/>
            <person name="Tedersoo L."/>
            <person name="Vaario L.M."/>
            <person name="Yamada A."/>
            <person name="Yan M."/>
            <person name="Wang P."/>
            <person name="Xu J."/>
            <person name="Bruns T."/>
            <person name="Baldrian P."/>
            <person name="Vilgalys R."/>
            <person name="Dunand C."/>
            <person name="Henrissat B."/>
            <person name="Grigoriev I.V."/>
            <person name="Hibbett D."/>
            <person name="Nagy L.G."/>
            <person name="Martin F.M."/>
        </authorList>
    </citation>
    <scope>NUCLEOTIDE SEQUENCE</scope>
    <source>
        <strain evidence="1">UH-Tt-Lm1</strain>
    </source>
</reference>